<protein>
    <submittedName>
        <fullName evidence="2">Uncharacterized protein</fullName>
    </submittedName>
</protein>
<evidence type="ECO:0000256" key="1">
    <source>
        <dbReference type="SAM" id="MobiDB-lite"/>
    </source>
</evidence>
<dbReference type="EMBL" id="CP066065">
    <property type="protein sequence ID" value="QQC43221.1"/>
    <property type="molecule type" value="Genomic_DNA"/>
</dbReference>
<evidence type="ECO:0000313" key="3">
    <source>
        <dbReference type="Proteomes" id="UP000595220"/>
    </source>
</evidence>
<dbReference type="AlphaFoldDB" id="A0AAP9Y710"/>
<feature type="region of interest" description="Disordered" evidence="1">
    <location>
        <begin position="1"/>
        <end position="50"/>
    </location>
</feature>
<organism evidence="2 3">
    <name type="scientific">Schaalia meyeri</name>
    <dbReference type="NCBI Taxonomy" id="52773"/>
    <lineage>
        <taxon>Bacteria</taxon>
        <taxon>Bacillati</taxon>
        <taxon>Actinomycetota</taxon>
        <taxon>Actinomycetes</taxon>
        <taxon>Actinomycetales</taxon>
        <taxon>Actinomycetaceae</taxon>
        <taxon>Schaalia</taxon>
    </lineage>
</organism>
<accession>A0AAP9Y710</accession>
<dbReference type="RefSeq" id="WP_070778934.1">
    <property type="nucleotide sequence ID" value="NZ_CP066065.1"/>
</dbReference>
<dbReference type="Proteomes" id="UP000595220">
    <property type="component" value="Chromosome"/>
</dbReference>
<sequence length="103" mass="11231">MTDNAESPDAGEELVDDSRDIALDTSDETELTETPSQGVSELRETMAQQDSEAEKYAIEFLKKVIRIRGVEAIGQRGDPRRNRPGDPSGGSTGYQGDDQGCLR</sequence>
<name>A0AAP9Y710_9ACTO</name>
<feature type="region of interest" description="Disordered" evidence="1">
    <location>
        <begin position="71"/>
        <end position="103"/>
    </location>
</feature>
<proteinExistence type="predicted"/>
<keyword evidence="3" id="KW-1185">Reference proteome</keyword>
<reference evidence="2 3" key="1">
    <citation type="submission" date="2020-12" db="EMBL/GenBank/DDBJ databases">
        <title>FDA dAtabase for Regulatory Grade micrObial Sequences (FDA-ARGOS): Supporting development and validation of Infectious Disease Dx tests.</title>
        <authorList>
            <person name="Sproer C."/>
            <person name="Gronow S."/>
            <person name="Severitt S."/>
            <person name="Schroder I."/>
            <person name="Tallon L."/>
            <person name="Sadzewicz L."/>
            <person name="Zhao X."/>
            <person name="Boylan J."/>
            <person name="Ott S."/>
            <person name="Bowen H."/>
            <person name="Vavikolanu K."/>
            <person name="Mehta A."/>
            <person name="Aluvathingal J."/>
            <person name="Nadendla S."/>
            <person name="Lowell S."/>
            <person name="Myers T."/>
            <person name="Yan Y."/>
            <person name="Sichtig H."/>
        </authorList>
    </citation>
    <scope>NUCLEOTIDE SEQUENCE [LARGE SCALE GENOMIC DNA]</scope>
    <source>
        <strain evidence="2 3">FDAARGOS_985</strain>
    </source>
</reference>
<evidence type="ECO:0000313" key="2">
    <source>
        <dbReference type="EMBL" id="QQC43221.1"/>
    </source>
</evidence>
<gene>
    <name evidence="2" type="ORF">I6H42_05260</name>
</gene>